<dbReference type="Proteomes" id="UP001139207">
    <property type="component" value="Unassembled WGS sequence"/>
</dbReference>
<dbReference type="RefSeq" id="WP_244804782.1">
    <property type="nucleotide sequence ID" value="NZ_JALIEA010000016.1"/>
</dbReference>
<gene>
    <name evidence="1" type="ORF">MUN33_10065</name>
</gene>
<name>A0A9X1WPU6_9CORY</name>
<protein>
    <submittedName>
        <fullName evidence="1">Uncharacterized protein</fullName>
    </submittedName>
</protein>
<proteinExistence type="predicted"/>
<dbReference type="AlphaFoldDB" id="A0A9X1WPU6"/>
<comment type="caution">
    <text evidence="1">The sequence shown here is derived from an EMBL/GenBank/DDBJ whole genome shotgun (WGS) entry which is preliminary data.</text>
</comment>
<organism evidence="1 2">
    <name type="scientific">Corynebacterium kalidii</name>
    <dbReference type="NCBI Taxonomy" id="2931982"/>
    <lineage>
        <taxon>Bacteria</taxon>
        <taxon>Bacillati</taxon>
        <taxon>Actinomycetota</taxon>
        <taxon>Actinomycetes</taxon>
        <taxon>Mycobacteriales</taxon>
        <taxon>Corynebacteriaceae</taxon>
        <taxon>Corynebacterium</taxon>
    </lineage>
</organism>
<sequence>MTIAEERRKTCDGDGVGHGRNGGVRFLPMGSFDAGGFEPVVRVNGAGSWGDDGPGRLEVTIGDRDRVAWHCDPAYLMIFLMLVRTEPCYFHADTSLLACGDPEIRRFLSISFDVPKPCRRYPLGRVPEVAG</sequence>
<evidence type="ECO:0000313" key="2">
    <source>
        <dbReference type="Proteomes" id="UP001139207"/>
    </source>
</evidence>
<accession>A0A9X1WPU6</accession>
<dbReference type="EMBL" id="JALIEA010000016">
    <property type="protein sequence ID" value="MCJ7859051.1"/>
    <property type="molecule type" value="Genomic_DNA"/>
</dbReference>
<evidence type="ECO:0000313" key="1">
    <source>
        <dbReference type="EMBL" id="MCJ7859051.1"/>
    </source>
</evidence>
<reference evidence="1" key="1">
    <citation type="submission" date="2022-04" db="EMBL/GenBank/DDBJ databases">
        <title>Corynebacterium kalidii LD5P10.</title>
        <authorList>
            <person name="Sun J.Q."/>
        </authorList>
    </citation>
    <scope>NUCLEOTIDE SEQUENCE</scope>
    <source>
        <strain evidence="1">LD5P10</strain>
    </source>
</reference>
<keyword evidence="2" id="KW-1185">Reference proteome</keyword>